<protein>
    <submittedName>
        <fullName evidence="5">Disulfide bond formation protein DsbA</fullName>
    </submittedName>
</protein>
<dbReference type="PANTHER" id="PTHR13887:SF14">
    <property type="entry name" value="DISULFIDE BOND FORMATION PROTEIN D"/>
    <property type="match status" value="1"/>
</dbReference>
<dbReference type="Proteomes" id="UP000248410">
    <property type="component" value="Chromosome"/>
</dbReference>
<keyword evidence="2" id="KW-0560">Oxidoreductase</keyword>
<accession>A0A2U9IQI1</accession>
<evidence type="ECO:0000256" key="4">
    <source>
        <dbReference type="ARBA" id="ARBA00023284"/>
    </source>
</evidence>
<proteinExistence type="predicted"/>
<dbReference type="EMBL" id="CP029288">
    <property type="protein sequence ID" value="AWR98280.1"/>
    <property type="molecule type" value="Genomic_DNA"/>
</dbReference>
<keyword evidence="3" id="KW-1015">Disulfide bond</keyword>
<dbReference type="Pfam" id="PF13743">
    <property type="entry name" value="Thioredoxin_5"/>
    <property type="match status" value="1"/>
</dbReference>
<dbReference type="InterPro" id="IPR036249">
    <property type="entry name" value="Thioredoxin-like_sf"/>
</dbReference>
<evidence type="ECO:0000256" key="2">
    <source>
        <dbReference type="ARBA" id="ARBA00023002"/>
    </source>
</evidence>
<evidence type="ECO:0000256" key="1">
    <source>
        <dbReference type="ARBA" id="ARBA00022729"/>
    </source>
</evidence>
<dbReference type="PANTHER" id="PTHR13887">
    <property type="entry name" value="GLUTATHIONE S-TRANSFERASE KAPPA"/>
    <property type="match status" value="1"/>
</dbReference>
<gene>
    <name evidence="5" type="ORF">DFR86_07440</name>
</gene>
<evidence type="ECO:0000313" key="6">
    <source>
        <dbReference type="Proteomes" id="UP000248410"/>
    </source>
</evidence>
<dbReference type="KEGG" id="asul:DFR86_07440"/>
<sequence>MEIKFFHDVLCPFCFIATRRLINVAKDYKDEVIVRHKSFMMISSLDDLKEIAPTVDDAREVFKNEFSILKRYIPDYDPEKVISKGKIGYVWSLPPQMACKAAEFQKGDEGHWLYYAKAQEKFFFDGEDITSDDVLIEIAKEVGLDVEKFKQDYKSKKAKLAVIEDEEEAHAMGIRGVPAIVINDKWLIRGVQSEDYYRQVIEDLLKNGEPKKIELKAYWEQ</sequence>
<keyword evidence="6" id="KW-1185">Reference proteome</keyword>
<name>A0A2U9IQI1_9CREN</name>
<dbReference type="SUPFAM" id="SSF52833">
    <property type="entry name" value="Thioredoxin-like"/>
    <property type="match status" value="1"/>
</dbReference>
<dbReference type="Gene3D" id="3.40.30.10">
    <property type="entry name" value="Glutaredoxin"/>
    <property type="match status" value="1"/>
</dbReference>
<dbReference type="AlphaFoldDB" id="A0A2U9IQI1"/>
<keyword evidence="1" id="KW-0732">Signal</keyword>
<dbReference type="GO" id="GO:0016491">
    <property type="term" value="F:oxidoreductase activity"/>
    <property type="evidence" value="ECO:0007669"/>
    <property type="project" value="UniProtKB-KW"/>
</dbReference>
<reference evidence="5 6" key="1">
    <citation type="submission" date="2018-05" db="EMBL/GenBank/DDBJ databases">
        <title>Complete Genome Sequences of Extremely Thermoacidophilic, Metal-Mobilizing Type-Strain Members of the Archaeal Family Sulfolobaceae: Acidianus brierleyi DSM-1651T, Acidianus sulfidivorans DSM-18786T, Metallosphaera hakonensis DSM-7519T, and Metallosphaera prunae DSM-10039T.</title>
        <authorList>
            <person name="Counts J.A."/>
            <person name="Kelly R.M."/>
        </authorList>
    </citation>
    <scope>NUCLEOTIDE SEQUENCE [LARGE SCALE GENOMIC DNA]</scope>
    <source>
        <strain evidence="5 6">JP7</strain>
    </source>
</reference>
<evidence type="ECO:0000256" key="3">
    <source>
        <dbReference type="ARBA" id="ARBA00023157"/>
    </source>
</evidence>
<evidence type="ECO:0000313" key="5">
    <source>
        <dbReference type="EMBL" id="AWR98280.1"/>
    </source>
</evidence>
<organism evidence="5 6">
    <name type="scientific">Acidianus sulfidivorans JP7</name>
    <dbReference type="NCBI Taxonomy" id="619593"/>
    <lineage>
        <taxon>Archaea</taxon>
        <taxon>Thermoproteota</taxon>
        <taxon>Thermoprotei</taxon>
        <taxon>Sulfolobales</taxon>
        <taxon>Sulfolobaceae</taxon>
        <taxon>Acidianus</taxon>
    </lineage>
</organism>
<keyword evidence="4" id="KW-0676">Redox-active center</keyword>